<feature type="domain" description="NACHT" evidence="1">
    <location>
        <begin position="235"/>
        <end position="358"/>
    </location>
</feature>
<dbReference type="InterPro" id="IPR054501">
    <property type="entry name" value="NCH2"/>
</dbReference>
<dbReference type="Pfam" id="PF22727">
    <property type="entry name" value="NCH2"/>
    <property type="match status" value="1"/>
</dbReference>
<dbReference type="RefSeq" id="WP_254013345.1">
    <property type="nucleotide sequence ID" value="NZ_JAMZMM010000218.1"/>
</dbReference>
<dbReference type="InterPro" id="IPR027417">
    <property type="entry name" value="P-loop_NTPase"/>
</dbReference>
<dbReference type="EMBL" id="JAMZMM010000218">
    <property type="protein sequence ID" value="MCP2730589.1"/>
    <property type="molecule type" value="Genomic_DNA"/>
</dbReference>
<comment type="caution">
    <text evidence="2">The sequence shown here is derived from an EMBL/GenBank/DDBJ whole genome shotgun (WGS) entry which is preliminary data.</text>
</comment>
<protein>
    <submittedName>
        <fullName evidence="2">NACHT domain-containing protein</fullName>
    </submittedName>
</protein>
<dbReference type="Pfam" id="PF05729">
    <property type="entry name" value="NACHT"/>
    <property type="match status" value="1"/>
</dbReference>
<dbReference type="AlphaFoldDB" id="A0AAE3KNQ4"/>
<organism evidence="2 3">
    <name type="scientific">Limnofasciculus baicalensis BBK-W-15</name>
    <dbReference type="NCBI Taxonomy" id="2699891"/>
    <lineage>
        <taxon>Bacteria</taxon>
        <taxon>Bacillati</taxon>
        <taxon>Cyanobacteriota</taxon>
        <taxon>Cyanophyceae</taxon>
        <taxon>Coleofasciculales</taxon>
        <taxon>Coleofasciculaceae</taxon>
        <taxon>Limnofasciculus</taxon>
        <taxon>Limnofasciculus baicalensis</taxon>
    </lineage>
</organism>
<dbReference type="SUPFAM" id="SSF52540">
    <property type="entry name" value="P-loop containing nucleoside triphosphate hydrolases"/>
    <property type="match status" value="1"/>
</dbReference>
<proteinExistence type="predicted"/>
<evidence type="ECO:0000259" key="1">
    <source>
        <dbReference type="PROSITE" id="PS50837"/>
    </source>
</evidence>
<sequence length="899" mass="101795">MKLEPKQIEKIDPLLEQELREARGDEVLLVIMSLAGKNSGEDDYLDSGLHPSQFPNRKAYRQALIDLQKQRVADAIGDTLKALEKFPLRITGGDMSQTIIVKGRASDILAALALEGVSYASLDRAIAINDIAKYLAGIFGQAIANLDPKTEQVILNAAAQYFQTYYKRYGKLRVLGMKQLLPLDFIYTAVQFLDKEEIYNFIYSQDLEKVSRKNRGFQSRESVKEEGIQVAKQTQYLMVLGAPGSGKSTFLRKMGLEALKGKEGNFGHQSIPVFIELKRFKPSESNIQNCITNEFQSCGFPQPEELIEKLLKQGKLLILLDGLDEVPSKHLNPVIEQIQKFVEKYKQNRFITSCRTAAYHQQFTIFKNVEIADFDDSQIREFIYNWFQSDEDKESGTADIIWQKFQDNSAMKELAKTPLLLTFLCLVYDRSQSFPSNRSTLYQKALRILLEEWAAEKRIQREEIAAGLNTDLEEILLSEIAYQGFEADKLFFSRQELIDQITDFIDNNLNAPKHLTGKDILYAIEVQQGILVERVRDAYSFSHLTLQEYLTAKYIDDNRLLERMVSQHLTDESWLEVFLLVAGLMGGGADELLLLMEKEAQKYINSPKLKGILEWADWVTDGSESDIKPVGKRAIAIANTYAIANYIYNNSANSSTIIHPIPDLDPKILAKIITNRIVNANGIGIVPFYVDNDTIVTILDNAHAIADANAISNGYFKAVLQGIAKADAIFNDSVKAILKDILKDIANANAILKANSYTCVAETDSIGKIIAQALVEVISKAIAKARKVEQLQIFKKENFTVLIRQLTTLQSQIINLEQIQQVQPWQQKFAEHLLQMLQIYLNAFNLNRELIKLSEEEAIAWKNYLYASHLIIQCKEAAVRVSPKTWAEIEDRMLRVVGD</sequence>
<evidence type="ECO:0000313" key="2">
    <source>
        <dbReference type="EMBL" id="MCP2730589.1"/>
    </source>
</evidence>
<dbReference type="PROSITE" id="PS50837">
    <property type="entry name" value="NACHT"/>
    <property type="match status" value="1"/>
</dbReference>
<accession>A0AAE3KNQ4</accession>
<dbReference type="InterPro" id="IPR007111">
    <property type="entry name" value="NACHT_NTPase"/>
</dbReference>
<dbReference type="Proteomes" id="UP001204953">
    <property type="component" value="Unassembled WGS sequence"/>
</dbReference>
<dbReference type="Gene3D" id="3.40.50.300">
    <property type="entry name" value="P-loop containing nucleotide triphosphate hydrolases"/>
    <property type="match status" value="1"/>
</dbReference>
<evidence type="ECO:0000313" key="3">
    <source>
        <dbReference type="Proteomes" id="UP001204953"/>
    </source>
</evidence>
<reference evidence="2" key="1">
    <citation type="submission" date="2022-06" db="EMBL/GenBank/DDBJ databases">
        <title>New cyanobacteria of genus Symplocastrum in benthos of Lake Baikal.</title>
        <authorList>
            <person name="Sorokovikova E."/>
            <person name="Tikhonova I."/>
            <person name="Krasnopeev A."/>
            <person name="Evseev P."/>
            <person name="Gladkikh A."/>
            <person name="Belykh O."/>
        </authorList>
    </citation>
    <scope>NUCLEOTIDE SEQUENCE</scope>
    <source>
        <strain evidence="2">BBK-W-15</strain>
    </source>
</reference>
<name>A0AAE3KNQ4_9CYAN</name>
<keyword evidence="3" id="KW-1185">Reference proteome</keyword>
<gene>
    <name evidence="2" type="ORF">NJ959_19355</name>
</gene>
<dbReference type="PANTHER" id="PTHR46844">
    <property type="entry name" value="SLR5058 PROTEIN"/>
    <property type="match status" value="1"/>
</dbReference>
<dbReference type="PANTHER" id="PTHR46844:SF1">
    <property type="entry name" value="SLR5058 PROTEIN"/>
    <property type="match status" value="1"/>
</dbReference>